<comment type="subcellular location">
    <subcellularLocation>
        <location evidence="6">Cytoplasm</location>
    </subcellularLocation>
</comment>
<keyword evidence="1 6" id="KW-0963">Cytoplasm</keyword>
<dbReference type="GO" id="GO:0005524">
    <property type="term" value="F:ATP binding"/>
    <property type="evidence" value="ECO:0007669"/>
    <property type="project" value="UniProtKB-UniRule"/>
</dbReference>
<keyword evidence="2 6" id="KW-0436">Ligase</keyword>
<dbReference type="HAMAP" id="MF_01926">
    <property type="entry name" value="PurS"/>
    <property type="match status" value="1"/>
</dbReference>
<evidence type="ECO:0000256" key="3">
    <source>
        <dbReference type="ARBA" id="ARBA00022741"/>
    </source>
</evidence>
<dbReference type="GO" id="GO:0006189">
    <property type="term" value="P:'de novo' IMP biosynthetic process"/>
    <property type="evidence" value="ECO:0007669"/>
    <property type="project" value="UniProtKB-UniRule"/>
</dbReference>
<dbReference type="Pfam" id="PF02700">
    <property type="entry name" value="PurS"/>
    <property type="match status" value="1"/>
</dbReference>
<gene>
    <name evidence="6 7" type="primary">purS</name>
    <name evidence="7" type="ORF">DS745_06615</name>
</gene>
<evidence type="ECO:0000256" key="4">
    <source>
        <dbReference type="ARBA" id="ARBA00022755"/>
    </source>
</evidence>
<dbReference type="PANTHER" id="PTHR34696:SF1">
    <property type="entry name" value="PHOSPHORIBOSYLFORMYLGLYCINAMIDINE SYNTHASE SUBUNIT PURS"/>
    <property type="match status" value="1"/>
</dbReference>
<dbReference type="RefSeq" id="WP_129077475.1">
    <property type="nucleotide sequence ID" value="NZ_QOUX01000025.1"/>
</dbReference>
<sequence length="83" mass="9621">MFKVKVYITLRESVLDPQGSAVRSSLHALSYNEVQEVRIGKYLELTLEKNENVDARVKEMCEKLLANTVIEDYRYEIEEVVPS</sequence>
<dbReference type="PANTHER" id="PTHR34696">
    <property type="entry name" value="PHOSPHORIBOSYLFORMYLGLYCINAMIDINE SYNTHASE SUBUNIT PURS"/>
    <property type="match status" value="1"/>
</dbReference>
<name>A0A4Q0VW58_9BACI</name>
<dbReference type="Gene3D" id="3.30.1280.10">
    <property type="entry name" value="Phosphoribosylformylglycinamidine synthase subunit PurS"/>
    <property type="match status" value="1"/>
</dbReference>
<protein>
    <recommendedName>
        <fullName evidence="6">Phosphoribosylformylglycinamidine synthase subunit PurS</fullName>
        <shortName evidence="6">FGAM synthase</shortName>
        <ecNumber evidence="6">6.3.5.3</ecNumber>
    </recommendedName>
    <alternativeName>
        <fullName evidence="6">Formylglycinamide ribonucleotide amidotransferase subunit III</fullName>
        <shortName evidence="6">FGAR amidotransferase III</shortName>
        <shortName evidence="6">FGAR-AT III</shortName>
    </alternativeName>
    <alternativeName>
        <fullName evidence="6">Phosphoribosylformylglycinamidine synthase subunit III</fullName>
    </alternativeName>
</protein>
<comment type="similarity">
    <text evidence="6">Belongs to the PurS family.</text>
</comment>
<evidence type="ECO:0000313" key="7">
    <source>
        <dbReference type="EMBL" id="RXJ02371.1"/>
    </source>
</evidence>
<dbReference type="NCBIfam" id="NF004630">
    <property type="entry name" value="PRK05974.1"/>
    <property type="match status" value="1"/>
</dbReference>
<keyword evidence="3 6" id="KW-0547">Nucleotide-binding</keyword>
<accession>A0A4Q0VW58</accession>
<comment type="pathway">
    <text evidence="6">Purine metabolism; IMP biosynthesis via de novo pathway; 5-amino-1-(5-phospho-D-ribosyl)imidazole from N(2)-formyl-N(1)-(5-phospho-D-ribosyl)glycinamide: step 1/2.</text>
</comment>
<dbReference type="AlphaFoldDB" id="A0A4Q0VW58"/>
<dbReference type="InterPro" id="IPR036604">
    <property type="entry name" value="PurS-like_sf"/>
</dbReference>
<comment type="subunit">
    <text evidence="6">Part of the FGAM synthase complex composed of 1 PurL, 1 PurQ and 2 PurS subunits.</text>
</comment>
<dbReference type="InterPro" id="IPR003850">
    <property type="entry name" value="PurS"/>
</dbReference>
<dbReference type="OrthoDB" id="9799101at2"/>
<dbReference type="EMBL" id="QOUX01000025">
    <property type="protein sequence ID" value="RXJ02371.1"/>
    <property type="molecule type" value="Genomic_DNA"/>
</dbReference>
<reference evidence="7 8" key="1">
    <citation type="journal article" date="2019" name="Int. J. Syst. Evol. Microbiol.">
        <title>Anaerobacillus alkaliphilus sp. nov., a novel alkaliphilic and moderately halophilic bacterium.</title>
        <authorList>
            <person name="Borsodi A.K."/>
            <person name="Aszalos J.M."/>
            <person name="Bihari P."/>
            <person name="Nagy I."/>
            <person name="Schumann P."/>
            <person name="Sproer C."/>
            <person name="Kovacs A.L."/>
            <person name="Boka K."/>
            <person name="Dobosy P."/>
            <person name="Ovari M."/>
            <person name="Szili-Kovacs T."/>
            <person name="Toth E."/>
        </authorList>
    </citation>
    <scope>NUCLEOTIDE SEQUENCE [LARGE SCALE GENOMIC DNA]</scope>
    <source>
        <strain evidence="7 8">B16-10</strain>
    </source>
</reference>
<dbReference type="NCBIfam" id="TIGR00302">
    <property type="entry name" value="phosphoribosylformylglycinamidine synthase subunit PurS"/>
    <property type="match status" value="1"/>
</dbReference>
<evidence type="ECO:0000313" key="8">
    <source>
        <dbReference type="Proteomes" id="UP000290649"/>
    </source>
</evidence>
<keyword evidence="8" id="KW-1185">Reference proteome</keyword>
<dbReference type="GO" id="GO:0004642">
    <property type="term" value="F:phosphoribosylformylglycinamidine synthase activity"/>
    <property type="evidence" value="ECO:0007669"/>
    <property type="project" value="UniProtKB-UniRule"/>
</dbReference>
<keyword evidence="5 6" id="KW-0067">ATP-binding</keyword>
<dbReference type="SUPFAM" id="SSF82697">
    <property type="entry name" value="PurS-like"/>
    <property type="match status" value="1"/>
</dbReference>
<keyword evidence="4 6" id="KW-0658">Purine biosynthesis</keyword>
<comment type="caution">
    <text evidence="7">The sequence shown here is derived from an EMBL/GenBank/DDBJ whole genome shotgun (WGS) entry which is preliminary data.</text>
</comment>
<evidence type="ECO:0000256" key="1">
    <source>
        <dbReference type="ARBA" id="ARBA00022490"/>
    </source>
</evidence>
<dbReference type="GO" id="GO:0005737">
    <property type="term" value="C:cytoplasm"/>
    <property type="evidence" value="ECO:0007669"/>
    <property type="project" value="UniProtKB-SubCell"/>
</dbReference>
<evidence type="ECO:0000256" key="5">
    <source>
        <dbReference type="ARBA" id="ARBA00022840"/>
    </source>
</evidence>
<dbReference type="Proteomes" id="UP000290649">
    <property type="component" value="Unassembled WGS sequence"/>
</dbReference>
<dbReference type="UniPathway" id="UPA00074">
    <property type="reaction ID" value="UER00128"/>
</dbReference>
<dbReference type="EC" id="6.3.5.3" evidence="6"/>
<comment type="catalytic activity">
    <reaction evidence="6">
        <text>N(2)-formyl-N(1)-(5-phospho-beta-D-ribosyl)glycinamide + L-glutamine + ATP + H2O = 2-formamido-N(1)-(5-O-phospho-beta-D-ribosyl)acetamidine + L-glutamate + ADP + phosphate + H(+)</text>
        <dbReference type="Rhea" id="RHEA:17129"/>
        <dbReference type="ChEBI" id="CHEBI:15377"/>
        <dbReference type="ChEBI" id="CHEBI:15378"/>
        <dbReference type="ChEBI" id="CHEBI:29985"/>
        <dbReference type="ChEBI" id="CHEBI:30616"/>
        <dbReference type="ChEBI" id="CHEBI:43474"/>
        <dbReference type="ChEBI" id="CHEBI:58359"/>
        <dbReference type="ChEBI" id="CHEBI:147286"/>
        <dbReference type="ChEBI" id="CHEBI:147287"/>
        <dbReference type="ChEBI" id="CHEBI:456216"/>
        <dbReference type="EC" id="6.3.5.3"/>
    </reaction>
</comment>
<proteinExistence type="inferred from homology"/>
<comment type="function">
    <text evidence="6">Part of the phosphoribosylformylglycinamidine synthase complex involved in the purines biosynthetic pathway. Catalyzes the ATP-dependent conversion of formylglycinamide ribonucleotide (FGAR) and glutamine to yield formylglycinamidine ribonucleotide (FGAM) and glutamate. The FGAM synthase complex is composed of three subunits. PurQ produces an ammonia molecule by converting glutamine to glutamate. PurL transfers the ammonia molecule to FGAR to form FGAM in an ATP-dependent manner. PurS interacts with PurQ and PurL and is thought to assist in the transfer of the ammonia molecule from PurQ to PurL.</text>
</comment>
<evidence type="ECO:0000256" key="6">
    <source>
        <dbReference type="HAMAP-Rule" id="MF_01926"/>
    </source>
</evidence>
<organism evidence="7 8">
    <name type="scientific">Anaerobacillus alkaliphilus</name>
    <dbReference type="NCBI Taxonomy" id="1548597"/>
    <lineage>
        <taxon>Bacteria</taxon>
        <taxon>Bacillati</taxon>
        <taxon>Bacillota</taxon>
        <taxon>Bacilli</taxon>
        <taxon>Bacillales</taxon>
        <taxon>Bacillaceae</taxon>
        <taxon>Anaerobacillus</taxon>
    </lineage>
</organism>
<evidence type="ECO:0000256" key="2">
    <source>
        <dbReference type="ARBA" id="ARBA00022598"/>
    </source>
</evidence>